<dbReference type="GO" id="GO:0016747">
    <property type="term" value="F:acyltransferase activity, transferring groups other than amino-acyl groups"/>
    <property type="evidence" value="ECO:0007669"/>
    <property type="project" value="InterPro"/>
</dbReference>
<dbReference type="Proteomes" id="UP000199650">
    <property type="component" value="Unassembled WGS sequence"/>
</dbReference>
<dbReference type="Gene3D" id="3.40.630.30">
    <property type="match status" value="1"/>
</dbReference>
<sequence length="146" mass="15972">MFELTPTHLARLHEVAFPESRAWNEDEMRALLSSPLVFTVGTRHGFAMGRVILDEAELMTIVVHPDQQGRGLGRRLLTAFEVDAQSRGAKLAFLEVAENNGPARALYMSAGWVESGRRSGYYARPAGGAVDAILLNKPLPLGEPSE</sequence>
<dbReference type="AlphaFoldDB" id="A0A1I0NZL2"/>
<dbReference type="CDD" id="cd04301">
    <property type="entry name" value="NAT_SF"/>
    <property type="match status" value="1"/>
</dbReference>
<name>A0A1I0NZL2_9RHOB</name>
<evidence type="ECO:0000313" key="5">
    <source>
        <dbReference type="Proteomes" id="UP000199650"/>
    </source>
</evidence>
<feature type="domain" description="N-acetyltransferase" evidence="3">
    <location>
        <begin position="1"/>
        <end position="140"/>
    </location>
</feature>
<evidence type="ECO:0000313" key="4">
    <source>
        <dbReference type="EMBL" id="SEW07111.1"/>
    </source>
</evidence>
<dbReference type="SUPFAM" id="SSF55729">
    <property type="entry name" value="Acyl-CoA N-acyltransferases (Nat)"/>
    <property type="match status" value="1"/>
</dbReference>
<evidence type="ECO:0000259" key="3">
    <source>
        <dbReference type="PROSITE" id="PS51186"/>
    </source>
</evidence>
<reference evidence="4 5" key="1">
    <citation type="submission" date="2016-10" db="EMBL/GenBank/DDBJ databases">
        <authorList>
            <person name="de Groot N.N."/>
        </authorList>
    </citation>
    <scope>NUCLEOTIDE SEQUENCE [LARGE SCALE GENOMIC DNA]</scope>
    <source>
        <strain evidence="4 5">DSM 29439</strain>
    </source>
</reference>
<organism evidence="4 5">
    <name type="scientific">Aliiroseovarius sediminilitoris</name>
    <dbReference type="NCBI Taxonomy" id="1173584"/>
    <lineage>
        <taxon>Bacteria</taxon>
        <taxon>Pseudomonadati</taxon>
        <taxon>Pseudomonadota</taxon>
        <taxon>Alphaproteobacteria</taxon>
        <taxon>Rhodobacterales</taxon>
        <taxon>Paracoccaceae</taxon>
        <taxon>Aliiroseovarius</taxon>
    </lineage>
</organism>
<dbReference type="InterPro" id="IPR050832">
    <property type="entry name" value="Bact_Acetyltransf"/>
</dbReference>
<dbReference type="STRING" id="1173584.SAMN05444851_1214"/>
<dbReference type="Pfam" id="PF00583">
    <property type="entry name" value="Acetyltransf_1"/>
    <property type="match status" value="1"/>
</dbReference>
<accession>A0A1I0NZL2</accession>
<dbReference type="EMBL" id="FOJB01000001">
    <property type="protein sequence ID" value="SEW07111.1"/>
    <property type="molecule type" value="Genomic_DNA"/>
</dbReference>
<proteinExistence type="predicted"/>
<keyword evidence="1 4" id="KW-0808">Transferase</keyword>
<dbReference type="InterPro" id="IPR000182">
    <property type="entry name" value="GNAT_dom"/>
</dbReference>
<keyword evidence="5" id="KW-1185">Reference proteome</keyword>
<evidence type="ECO:0000256" key="2">
    <source>
        <dbReference type="ARBA" id="ARBA00023315"/>
    </source>
</evidence>
<evidence type="ECO:0000256" key="1">
    <source>
        <dbReference type="ARBA" id="ARBA00022679"/>
    </source>
</evidence>
<dbReference type="PANTHER" id="PTHR43877:SF2">
    <property type="entry name" value="AMINOALKYLPHOSPHONATE N-ACETYLTRANSFERASE-RELATED"/>
    <property type="match status" value="1"/>
</dbReference>
<keyword evidence="2" id="KW-0012">Acyltransferase</keyword>
<dbReference type="PANTHER" id="PTHR43877">
    <property type="entry name" value="AMINOALKYLPHOSPHONATE N-ACETYLTRANSFERASE-RELATED-RELATED"/>
    <property type="match status" value="1"/>
</dbReference>
<dbReference type="InterPro" id="IPR016181">
    <property type="entry name" value="Acyl_CoA_acyltransferase"/>
</dbReference>
<dbReference type="RefSeq" id="WP_091429136.1">
    <property type="nucleotide sequence ID" value="NZ_FOJB01000001.1"/>
</dbReference>
<gene>
    <name evidence="4" type="ORF">SAMN05444851_1214</name>
</gene>
<protein>
    <submittedName>
        <fullName evidence="4">Ribosomal-protein-alanine N-acetyltransferase</fullName>
    </submittedName>
</protein>
<dbReference type="OrthoDB" id="9804026at2"/>
<dbReference type="PROSITE" id="PS51186">
    <property type="entry name" value="GNAT"/>
    <property type="match status" value="1"/>
</dbReference>